<keyword evidence="1" id="KW-0812">Transmembrane</keyword>
<evidence type="ECO:0000313" key="3">
    <source>
        <dbReference type="Proteomes" id="UP000315369"/>
    </source>
</evidence>
<comment type="caution">
    <text evidence="2">The sequence shown here is derived from an EMBL/GenBank/DDBJ whole genome shotgun (WGS) entry which is preliminary data.</text>
</comment>
<organism evidence="2 3">
    <name type="scientific">Myxococcus llanfairpwllgwyngyllgogerychwyrndrobwllllantysiliogogogochensis</name>
    <dbReference type="NCBI Taxonomy" id="2590453"/>
    <lineage>
        <taxon>Bacteria</taxon>
        <taxon>Pseudomonadati</taxon>
        <taxon>Myxococcota</taxon>
        <taxon>Myxococcia</taxon>
        <taxon>Myxococcales</taxon>
        <taxon>Cystobacterineae</taxon>
        <taxon>Myxococcaceae</taxon>
        <taxon>Myxococcus</taxon>
    </lineage>
</organism>
<protein>
    <submittedName>
        <fullName evidence="2">Uncharacterized protein</fullName>
    </submittedName>
</protein>
<name>A0A540WSM1_9BACT</name>
<proteinExistence type="predicted"/>
<dbReference type="Proteomes" id="UP000315369">
    <property type="component" value="Unassembled WGS sequence"/>
</dbReference>
<dbReference type="RefSeq" id="WP_141646255.1">
    <property type="nucleotide sequence ID" value="NZ_VIFM01000159.1"/>
</dbReference>
<feature type="transmembrane region" description="Helical" evidence="1">
    <location>
        <begin position="41"/>
        <end position="65"/>
    </location>
</feature>
<sequence length="105" mass="12186">MTLALLCLAIPCLWVFREFLTTGTDEQHPLRFFISAFADFLTFAIWAFIALLLLALAINTAAFAVQTLRARRRRALAWPQDMDRRRVVPLSVTLEQRDHPDRTRE</sequence>
<reference evidence="2 3" key="1">
    <citation type="submission" date="2019-06" db="EMBL/GenBank/DDBJ databases">
        <authorList>
            <person name="Livingstone P."/>
            <person name="Whitworth D."/>
        </authorList>
    </citation>
    <scope>NUCLEOTIDE SEQUENCE [LARGE SCALE GENOMIC DNA]</scope>
    <source>
        <strain evidence="2 3">AM401</strain>
    </source>
</reference>
<keyword evidence="1" id="KW-0472">Membrane</keyword>
<keyword evidence="3" id="KW-1185">Reference proteome</keyword>
<evidence type="ECO:0000313" key="2">
    <source>
        <dbReference type="EMBL" id="TQF12012.1"/>
    </source>
</evidence>
<evidence type="ECO:0000256" key="1">
    <source>
        <dbReference type="SAM" id="Phobius"/>
    </source>
</evidence>
<keyword evidence="1" id="KW-1133">Transmembrane helix</keyword>
<gene>
    <name evidence="2" type="ORF">FJV41_31285</name>
</gene>
<dbReference type="EMBL" id="VIFM01000159">
    <property type="protein sequence ID" value="TQF12012.1"/>
    <property type="molecule type" value="Genomic_DNA"/>
</dbReference>
<accession>A0A540WSM1</accession>
<dbReference type="AlphaFoldDB" id="A0A540WSM1"/>